<organism evidence="2 3">
    <name type="scientific">Ficus carica</name>
    <name type="common">Common fig</name>
    <dbReference type="NCBI Taxonomy" id="3494"/>
    <lineage>
        <taxon>Eukaryota</taxon>
        <taxon>Viridiplantae</taxon>
        <taxon>Streptophyta</taxon>
        <taxon>Embryophyta</taxon>
        <taxon>Tracheophyta</taxon>
        <taxon>Spermatophyta</taxon>
        <taxon>Magnoliopsida</taxon>
        <taxon>eudicotyledons</taxon>
        <taxon>Gunneridae</taxon>
        <taxon>Pentapetalae</taxon>
        <taxon>rosids</taxon>
        <taxon>fabids</taxon>
        <taxon>Rosales</taxon>
        <taxon>Moraceae</taxon>
        <taxon>Ficeae</taxon>
        <taxon>Ficus</taxon>
    </lineage>
</organism>
<dbReference type="EMBL" id="BTGU01002014">
    <property type="protein sequence ID" value="GMN32821.1"/>
    <property type="molecule type" value="Genomic_DNA"/>
</dbReference>
<feature type="region of interest" description="Disordered" evidence="1">
    <location>
        <begin position="1"/>
        <end position="42"/>
    </location>
</feature>
<feature type="compositionally biased region" description="Polar residues" evidence="1">
    <location>
        <begin position="14"/>
        <end position="26"/>
    </location>
</feature>
<dbReference type="AlphaFoldDB" id="A0AA87ZVF4"/>
<dbReference type="Gramene" id="FCD_00021865-RA">
    <property type="protein sequence ID" value="FCD_00021865-RA:cds"/>
    <property type="gene ID" value="FCD_00021865"/>
</dbReference>
<reference evidence="2" key="1">
    <citation type="submission" date="2023-07" db="EMBL/GenBank/DDBJ databases">
        <title>draft genome sequence of fig (Ficus carica).</title>
        <authorList>
            <person name="Takahashi T."/>
            <person name="Nishimura K."/>
        </authorList>
    </citation>
    <scope>NUCLEOTIDE SEQUENCE</scope>
</reference>
<proteinExistence type="predicted"/>
<evidence type="ECO:0000313" key="3">
    <source>
        <dbReference type="Proteomes" id="UP001187192"/>
    </source>
</evidence>
<dbReference type="Proteomes" id="UP001187192">
    <property type="component" value="Unassembled WGS sequence"/>
</dbReference>
<name>A0AA87ZVF4_FICCA</name>
<evidence type="ECO:0000313" key="2">
    <source>
        <dbReference type="EMBL" id="GMN32821.1"/>
    </source>
</evidence>
<keyword evidence="3" id="KW-1185">Reference proteome</keyword>
<sequence>MGQVDDPPQKKKSSNILEGQYLSSKPNMGHGEAPPQKNKPSNIIDCDEAAERFGGIVIVEHHGYPKKP</sequence>
<comment type="caution">
    <text evidence="2">The sequence shown here is derived from an EMBL/GenBank/DDBJ whole genome shotgun (WGS) entry which is preliminary data.</text>
</comment>
<evidence type="ECO:0000256" key="1">
    <source>
        <dbReference type="SAM" id="MobiDB-lite"/>
    </source>
</evidence>
<gene>
    <name evidence="2" type="ORF">TIFTF001_041793</name>
</gene>
<protein>
    <submittedName>
        <fullName evidence="2">Uncharacterized protein</fullName>
    </submittedName>
</protein>
<accession>A0AA87ZVF4</accession>